<keyword evidence="2" id="KW-1185">Reference proteome</keyword>
<dbReference type="AlphaFoldDB" id="A0A6A7C5B9"/>
<reference evidence="1" key="1">
    <citation type="journal article" date="2020" name="Stud. Mycol.">
        <title>101 Dothideomycetes genomes: a test case for predicting lifestyles and emergence of pathogens.</title>
        <authorList>
            <person name="Haridas S."/>
            <person name="Albert R."/>
            <person name="Binder M."/>
            <person name="Bloem J."/>
            <person name="Labutti K."/>
            <person name="Salamov A."/>
            <person name="Andreopoulos B."/>
            <person name="Baker S."/>
            <person name="Barry K."/>
            <person name="Bills G."/>
            <person name="Bluhm B."/>
            <person name="Cannon C."/>
            <person name="Castanera R."/>
            <person name="Culley D."/>
            <person name="Daum C."/>
            <person name="Ezra D."/>
            <person name="Gonzalez J."/>
            <person name="Henrissat B."/>
            <person name="Kuo A."/>
            <person name="Liang C."/>
            <person name="Lipzen A."/>
            <person name="Lutzoni F."/>
            <person name="Magnuson J."/>
            <person name="Mondo S."/>
            <person name="Nolan M."/>
            <person name="Ohm R."/>
            <person name="Pangilinan J."/>
            <person name="Park H.-J."/>
            <person name="Ramirez L."/>
            <person name="Alfaro M."/>
            <person name="Sun H."/>
            <person name="Tritt A."/>
            <person name="Yoshinaga Y."/>
            <person name="Zwiers L.-H."/>
            <person name="Turgeon B."/>
            <person name="Goodwin S."/>
            <person name="Spatafora J."/>
            <person name="Crous P."/>
            <person name="Grigoriev I."/>
        </authorList>
    </citation>
    <scope>NUCLEOTIDE SEQUENCE</scope>
    <source>
        <strain evidence="1">CBS 480.64</strain>
    </source>
</reference>
<dbReference type="PANTHER" id="PTHR12631">
    <property type="entry name" value="ALPHA-L-IDURONIDASE"/>
    <property type="match status" value="1"/>
</dbReference>
<dbReference type="PANTHER" id="PTHR12631:SF10">
    <property type="entry name" value="BETA-XYLOSIDASE-LIKE PROTEIN-RELATED"/>
    <property type="match status" value="1"/>
</dbReference>
<evidence type="ECO:0000313" key="2">
    <source>
        <dbReference type="Proteomes" id="UP000799421"/>
    </source>
</evidence>
<dbReference type="OrthoDB" id="10360074at2759"/>
<protein>
    <submittedName>
        <fullName evidence="1">Glycoside hydrolase family 39 protein</fullName>
    </submittedName>
</protein>
<evidence type="ECO:0000313" key="1">
    <source>
        <dbReference type="EMBL" id="KAF2862155.1"/>
    </source>
</evidence>
<accession>A0A6A7C5B9</accession>
<dbReference type="Gene3D" id="3.20.20.80">
    <property type="entry name" value="Glycosidases"/>
    <property type="match status" value="1"/>
</dbReference>
<proteinExistence type="predicted"/>
<sequence>MQAAHKHGKKILVLLTSTPDWAKPSGAPSGDAGMYYPPTDNKYFATFATKVAQHCRAKGWGVKDFEIWNEPNMQRFWQTGVSLSQYGKLLAAGADALWAVDSSYNIVSAGLATIYNHTPKPNEMWTPQEFLTSLYSGGFKNKFTSLGLHAYPVHDPPSSTNPWDGWEMMRETRKMMVNNGDSAKFVWVTEFGTTTDNYKFSADQGGLTRDESWQSLVYKSGAEEYAKTSWLGPLFAYEVHDSLDEGGTVDPENHFGLRRTDGSNKPAVQVIKANIAKFK</sequence>
<organism evidence="1 2">
    <name type="scientific">Piedraia hortae CBS 480.64</name>
    <dbReference type="NCBI Taxonomy" id="1314780"/>
    <lineage>
        <taxon>Eukaryota</taxon>
        <taxon>Fungi</taxon>
        <taxon>Dikarya</taxon>
        <taxon>Ascomycota</taxon>
        <taxon>Pezizomycotina</taxon>
        <taxon>Dothideomycetes</taxon>
        <taxon>Dothideomycetidae</taxon>
        <taxon>Capnodiales</taxon>
        <taxon>Piedraiaceae</taxon>
        <taxon>Piedraia</taxon>
    </lineage>
</organism>
<dbReference type="InterPro" id="IPR051923">
    <property type="entry name" value="Glycosyl_Hydrolase_39"/>
</dbReference>
<name>A0A6A7C5B9_9PEZI</name>
<dbReference type="GO" id="GO:0004553">
    <property type="term" value="F:hydrolase activity, hydrolyzing O-glycosyl compounds"/>
    <property type="evidence" value="ECO:0007669"/>
    <property type="project" value="TreeGrafter"/>
</dbReference>
<dbReference type="InterPro" id="IPR017853">
    <property type="entry name" value="GH"/>
</dbReference>
<keyword evidence="1" id="KW-0378">Hydrolase</keyword>
<dbReference type="EMBL" id="MU005967">
    <property type="protein sequence ID" value="KAF2862155.1"/>
    <property type="molecule type" value="Genomic_DNA"/>
</dbReference>
<gene>
    <name evidence="1" type="ORF">K470DRAFT_269147</name>
</gene>
<dbReference type="SUPFAM" id="SSF51445">
    <property type="entry name" value="(Trans)glycosidases"/>
    <property type="match status" value="1"/>
</dbReference>
<dbReference type="Proteomes" id="UP000799421">
    <property type="component" value="Unassembled WGS sequence"/>
</dbReference>